<dbReference type="InterPro" id="IPR013198">
    <property type="entry name" value="GTP_trans_reg_CodY_C"/>
</dbReference>
<protein>
    <recommendedName>
        <fullName evidence="1">Global transcriptional regulator CodY C-terminal domain-containing protein</fullName>
    </recommendedName>
</protein>
<evidence type="ECO:0000259" key="1">
    <source>
        <dbReference type="Pfam" id="PF08222"/>
    </source>
</evidence>
<dbReference type="InterPro" id="IPR036388">
    <property type="entry name" value="WH-like_DNA-bd_sf"/>
</dbReference>
<dbReference type="Pfam" id="PF08222">
    <property type="entry name" value="HTH_CodY"/>
    <property type="match status" value="1"/>
</dbReference>
<dbReference type="AlphaFoldDB" id="A0A926EGN2"/>
<dbReference type="RefSeq" id="WP_249332840.1">
    <property type="nucleotide sequence ID" value="NZ_JACRSY010000015.1"/>
</dbReference>
<dbReference type="Proteomes" id="UP000655830">
    <property type="component" value="Unassembled WGS sequence"/>
</dbReference>
<evidence type="ECO:0000313" key="3">
    <source>
        <dbReference type="Proteomes" id="UP000655830"/>
    </source>
</evidence>
<accession>A0A926EGN2</accession>
<dbReference type="PANTHER" id="PTHR40062:SF1">
    <property type="entry name" value="GLOBAL TRANSCRIPTIONAL REGULATOR CODY"/>
    <property type="match status" value="1"/>
</dbReference>
<dbReference type="PANTHER" id="PTHR40062">
    <property type="entry name" value="GTP-SENSING TRANSCRIPTIONAL PLEIOTROPIC REPRESSOR CODY"/>
    <property type="match status" value="1"/>
</dbReference>
<dbReference type="GO" id="GO:0045892">
    <property type="term" value="P:negative regulation of DNA-templated transcription"/>
    <property type="evidence" value="ECO:0007669"/>
    <property type="project" value="InterPro"/>
</dbReference>
<dbReference type="EMBL" id="JACRSY010000015">
    <property type="protein sequence ID" value="MBC8579943.1"/>
    <property type="molecule type" value="Genomic_DNA"/>
</dbReference>
<comment type="caution">
    <text evidence="2">The sequence shown here is derived from an EMBL/GenBank/DDBJ whole genome shotgun (WGS) entry which is preliminary data.</text>
</comment>
<proteinExistence type="predicted"/>
<feature type="domain" description="Global transcriptional regulator CodY C-terminal" evidence="1">
    <location>
        <begin position="38"/>
        <end position="88"/>
    </location>
</feature>
<organism evidence="2 3">
    <name type="scientific">Zhenhengia yiwuensis</name>
    <dbReference type="NCBI Taxonomy" id="2763666"/>
    <lineage>
        <taxon>Bacteria</taxon>
        <taxon>Bacillati</taxon>
        <taxon>Bacillota</taxon>
        <taxon>Clostridia</taxon>
        <taxon>Lachnospirales</taxon>
        <taxon>Lachnospiraceae</taxon>
        <taxon>Zhenhengia</taxon>
    </lineage>
</organism>
<dbReference type="GO" id="GO:0005525">
    <property type="term" value="F:GTP binding"/>
    <property type="evidence" value="ECO:0007669"/>
    <property type="project" value="InterPro"/>
</dbReference>
<evidence type="ECO:0000313" key="2">
    <source>
        <dbReference type="EMBL" id="MBC8579943.1"/>
    </source>
</evidence>
<sequence length="91" mass="9908">MKSAIERLNKVLSYSEIQAIKSIVDELGEEDSCVINISKVVENVKVTKSVAVSALKLLEATGVIETKSLGMKGTYINVFHKDILKAVSEIV</sequence>
<dbReference type="Gene3D" id="1.10.10.10">
    <property type="entry name" value="Winged helix-like DNA-binding domain superfamily/Winged helix DNA-binding domain"/>
    <property type="match status" value="1"/>
</dbReference>
<dbReference type="InterPro" id="IPR014154">
    <property type="entry name" value="CodY"/>
</dbReference>
<reference evidence="2" key="1">
    <citation type="submission" date="2020-08" db="EMBL/GenBank/DDBJ databases">
        <title>Genome public.</title>
        <authorList>
            <person name="Liu C."/>
            <person name="Sun Q."/>
        </authorList>
    </citation>
    <scope>NUCLEOTIDE SEQUENCE</scope>
    <source>
        <strain evidence="2">NSJ-12</strain>
    </source>
</reference>
<keyword evidence="3" id="KW-1185">Reference proteome</keyword>
<dbReference type="GO" id="GO:0003700">
    <property type="term" value="F:DNA-binding transcription factor activity"/>
    <property type="evidence" value="ECO:0007669"/>
    <property type="project" value="InterPro"/>
</dbReference>
<name>A0A926EGN2_9FIRM</name>
<gene>
    <name evidence="2" type="ORF">H8718_10440</name>
</gene>
<dbReference type="InterPro" id="IPR036390">
    <property type="entry name" value="WH_DNA-bd_sf"/>
</dbReference>
<dbReference type="GO" id="GO:0003677">
    <property type="term" value="F:DNA binding"/>
    <property type="evidence" value="ECO:0007669"/>
    <property type="project" value="InterPro"/>
</dbReference>
<dbReference type="SUPFAM" id="SSF46785">
    <property type="entry name" value="Winged helix' DNA-binding domain"/>
    <property type="match status" value="1"/>
</dbReference>